<sequence>MKAFLKPVKILTALLCNLWKILKPLPRVRKPNLHSDRVDRIRTCALGDPSDPKARMVPLYHKVLWYYSIP</sequence>
<keyword evidence="2" id="KW-1185">Reference proteome</keyword>
<reference evidence="1 2" key="1">
    <citation type="submission" date="2019-05" db="EMBL/GenBank/DDBJ databases">
        <title>Another draft genome of Portunus trituberculatus and its Hox gene families provides insights of decapod evolution.</title>
        <authorList>
            <person name="Jeong J.-H."/>
            <person name="Song I."/>
            <person name="Kim S."/>
            <person name="Choi T."/>
            <person name="Kim D."/>
            <person name="Ryu S."/>
            <person name="Kim W."/>
        </authorList>
    </citation>
    <scope>NUCLEOTIDE SEQUENCE [LARGE SCALE GENOMIC DNA]</scope>
    <source>
        <tissue evidence="1">Muscle</tissue>
    </source>
</reference>
<dbReference type="AlphaFoldDB" id="A0A5B7DKG9"/>
<accession>A0A5B7DKG9</accession>
<evidence type="ECO:0000313" key="1">
    <source>
        <dbReference type="EMBL" id="MPC21456.1"/>
    </source>
</evidence>
<organism evidence="1 2">
    <name type="scientific">Portunus trituberculatus</name>
    <name type="common">Swimming crab</name>
    <name type="synonym">Neptunus trituberculatus</name>
    <dbReference type="NCBI Taxonomy" id="210409"/>
    <lineage>
        <taxon>Eukaryota</taxon>
        <taxon>Metazoa</taxon>
        <taxon>Ecdysozoa</taxon>
        <taxon>Arthropoda</taxon>
        <taxon>Crustacea</taxon>
        <taxon>Multicrustacea</taxon>
        <taxon>Malacostraca</taxon>
        <taxon>Eumalacostraca</taxon>
        <taxon>Eucarida</taxon>
        <taxon>Decapoda</taxon>
        <taxon>Pleocyemata</taxon>
        <taxon>Brachyura</taxon>
        <taxon>Eubrachyura</taxon>
        <taxon>Portunoidea</taxon>
        <taxon>Portunidae</taxon>
        <taxon>Portuninae</taxon>
        <taxon>Portunus</taxon>
    </lineage>
</organism>
<comment type="caution">
    <text evidence="1">The sequence shown here is derived from an EMBL/GenBank/DDBJ whole genome shotgun (WGS) entry which is preliminary data.</text>
</comment>
<name>A0A5B7DKG9_PORTR</name>
<dbReference type="EMBL" id="VSRR010000977">
    <property type="protein sequence ID" value="MPC21456.1"/>
    <property type="molecule type" value="Genomic_DNA"/>
</dbReference>
<proteinExistence type="predicted"/>
<gene>
    <name evidence="1" type="ORF">E2C01_014441</name>
</gene>
<dbReference type="Proteomes" id="UP000324222">
    <property type="component" value="Unassembled WGS sequence"/>
</dbReference>
<protein>
    <submittedName>
        <fullName evidence="1">Uncharacterized protein</fullName>
    </submittedName>
</protein>
<evidence type="ECO:0000313" key="2">
    <source>
        <dbReference type="Proteomes" id="UP000324222"/>
    </source>
</evidence>